<dbReference type="InterPro" id="IPR015815">
    <property type="entry name" value="HIBADH-related"/>
</dbReference>
<evidence type="ECO:0000256" key="2">
    <source>
        <dbReference type="ARBA" id="ARBA00023002"/>
    </source>
</evidence>
<evidence type="ECO:0000259" key="6">
    <source>
        <dbReference type="Pfam" id="PF14833"/>
    </source>
</evidence>
<evidence type="ECO:0000256" key="4">
    <source>
        <dbReference type="SAM" id="MobiDB-lite"/>
    </source>
</evidence>
<proteinExistence type="inferred from homology"/>
<dbReference type="Pfam" id="PF14833">
    <property type="entry name" value="NAD_binding_11"/>
    <property type="match status" value="1"/>
</dbReference>
<evidence type="ECO:0000313" key="7">
    <source>
        <dbReference type="EMBL" id="QUX21149.1"/>
    </source>
</evidence>
<dbReference type="Pfam" id="PF03446">
    <property type="entry name" value="NAD_binding_2"/>
    <property type="match status" value="1"/>
</dbReference>
<feature type="compositionally biased region" description="Pro residues" evidence="4">
    <location>
        <begin position="291"/>
        <end position="308"/>
    </location>
</feature>
<feature type="region of interest" description="Disordered" evidence="4">
    <location>
        <begin position="286"/>
        <end position="308"/>
    </location>
</feature>
<dbReference type="InterPro" id="IPR051265">
    <property type="entry name" value="HIBADH-related_NP60_sf"/>
</dbReference>
<dbReference type="PANTHER" id="PTHR43580:SF2">
    <property type="entry name" value="CYTOKINE-LIKE NUCLEAR FACTOR N-PAC"/>
    <property type="match status" value="1"/>
</dbReference>
<comment type="similarity">
    <text evidence="1">Belongs to the HIBADH-related family.</text>
</comment>
<dbReference type="RefSeq" id="WP_220562363.1">
    <property type="nucleotide sequence ID" value="NZ_CP074133.1"/>
</dbReference>
<gene>
    <name evidence="7" type="ORF">KGD84_22250</name>
</gene>
<feature type="domain" description="6-phosphogluconate dehydrogenase NADP-binding" evidence="5">
    <location>
        <begin position="3"/>
        <end position="156"/>
    </location>
</feature>
<dbReference type="Gene3D" id="3.40.50.720">
    <property type="entry name" value="NAD(P)-binding Rossmann-like Domain"/>
    <property type="match status" value="1"/>
</dbReference>
<dbReference type="Proteomes" id="UP000676079">
    <property type="component" value="Chromosome"/>
</dbReference>
<dbReference type="SUPFAM" id="SSF51735">
    <property type="entry name" value="NAD(P)-binding Rossmann-fold domains"/>
    <property type="match status" value="1"/>
</dbReference>
<dbReference type="InterPro" id="IPR008927">
    <property type="entry name" value="6-PGluconate_DH-like_C_sf"/>
</dbReference>
<evidence type="ECO:0000256" key="3">
    <source>
        <dbReference type="ARBA" id="ARBA00023027"/>
    </source>
</evidence>
<evidence type="ECO:0000313" key="8">
    <source>
        <dbReference type="Proteomes" id="UP000676079"/>
    </source>
</evidence>
<reference evidence="7 8" key="1">
    <citation type="submission" date="2021-05" db="EMBL/GenBank/DDBJ databases">
        <title>Direct Submission.</title>
        <authorList>
            <person name="Li K."/>
            <person name="Gao J."/>
        </authorList>
    </citation>
    <scope>NUCLEOTIDE SEQUENCE [LARGE SCALE GENOMIC DNA]</scope>
    <source>
        <strain evidence="7 8">Mg02</strain>
    </source>
</reference>
<dbReference type="InterPro" id="IPR029154">
    <property type="entry name" value="HIBADH-like_NADP-bd"/>
</dbReference>
<dbReference type="InterPro" id="IPR002204">
    <property type="entry name" value="3-OH-isobutyrate_DH-rel_CS"/>
</dbReference>
<feature type="domain" description="3-hydroxyisobutyrate dehydrogenase-like NAD-binding" evidence="6">
    <location>
        <begin position="168"/>
        <end position="284"/>
    </location>
</feature>
<dbReference type="EMBL" id="CP074133">
    <property type="protein sequence ID" value="QUX21149.1"/>
    <property type="molecule type" value="Genomic_DNA"/>
</dbReference>
<dbReference type="PIRSF" id="PIRSF000103">
    <property type="entry name" value="HIBADH"/>
    <property type="match status" value="1"/>
</dbReference>
<keyword evidence="2" id="KW-0560">Oxidoreductase</keyword>
<dbReference type="InterPro" id="IPR036291">
    <property type="entry name" value="NAD(P)-bd_dom_sf"/>
</dbReference>
<dbReference type="InterPro" id="IPR006115">
    <property type="entry name" value="6PGDH_NADP-bd"/>
</dbReference>
<evidence type="ECO:0000259" key="5">
    <source>
        <dbReference type="Pfam" id="PF03446"/>
    </source>
</evidence>
<dbReference type="PANTHER" id="PTHR43580">
    <property type="entry name" value="OXIDOREDUCTASE GLYR1-RELATED"/>
    <property type="match status" value="1"/>
</dbReference>
<accession>A0ABX8BII7</accession>
<organism evidence="7 8">
    <name type="scientific">Nocardiopsis changdeensis</name>
    <dbReference type="NCBI Taxonomy" id="2831969"/>
    <lineage>
        <taxon>Bacteria</taxon>
        <taxon>Bacillati</taxon>
        <taxon>Actinomycetota</taxon>
        <taxon>Actinomycetes</taxon>
        <taxon>Streptosporangiales</taxon>
        <taxon>Nocardiopsidaceae</taxon>
        <taxon>Nocardiopsis</taxon>
    </lineage>
</organism>
<dbReference type="InterPro" id="IPR013328">
    <property type="entry name" value="6PGD_dom2"/>
</dbReference>
<dbReference type="Gene3D" id="1.10.1040.10">
    <property type="entry name" value="N-(1-d-carboxylethyl)-l-norvaline Dehydrogenase, domain 2"/>
    <property type="match status" value="1"/>
</dbReference>
<protein>
    <submittedName>
        <fullName evidence="7">NAD(P)-dependent oxidoreductase</fullName>
    </submittedName>
</protein>
<evidence type="ECO:0000256" key="1">
    <source>
        <dbReference type="ARBA" id="ARBA00009080"/>
    </source>
</evidence>
<dbReference type="SUPFAM" id="SSF48179">
    <property type="entry name" value="6-phosphogluconate dehydrogenase C-terminal domain-like"/>
    <property type="match status" value="1"/>
</dbReference>
<dbReference type="PROSITE" id="PS00895">
    <property type="entry name" value="3_HYDROXYISOBUT_DH"/>
    <property type="match status" value="1"/>
</dbReference>
<keyword evidence="8" id="KW-1185">Reference proteome</keyword>
<sequence length="308" mass="30998">MAIGFVGLGIMGTPMALRLLRAGTDLVVWNRSPHRCGPLERAGARIAADPAEVFDSCSAVILMLSDEAAADAVLGRTAEGEVAVGVAGRTVVHMGTIAPAASRALGADIEAAGGRYVEAPVSGSRGPAEEGSLVAMLAGDPEPVAEAARIIAPLCTDQVVCGPVPAALTLKLAVNTFLITLVTGLAEAFHFAERQGLDPGLLARVLDAGPMASAVSRAKADKLVSGDFAPQAAVADVFKNSRLVVEAARAAGAAAPLMEACLRAFADADRSGHGGRDMAAVIEALRAADPGPAPERAPAPAPPPSGRG</sequence>
<keyword evidence="3" id="KW-0520">NAD</keyword>
<name>A0ABX8BII7_9ACTN</name>